<feature type="domain" description="Methyltransferase type 11" evidence="3">
    <location>
        <begin position="796"/>
        <end position="867"/>
    </location>
</feature>
<feature type="region of interest" description="Disordered" evidence="2">
    <location>
        <begin position="481"/>
        <end position="505"/>
    </location>
</feature>
<feature type="compositionally biased region" description="Basic and acidic residues" evidence="2">
    <location>
        <begin position="174"/>
        <end position="184"/>
    </location>
</feature>
<evidence type="ECO:0000256" key="2">
    <source>
        <dbReference type="SAM" id="MobiDB-lite"/>
    </source>
</evidence>
<dbReference type="OrthoDB" id="10256176at2759"/>
<keyword evidence="4" id="KW-0808">Transferase</keyword>
<accession>A0A9P4YVA9</accession>
<proteinExistence type="inferred from homology"/>
<dbReference type="SUPFAM" id="SSF53335">
    <property type="entry name" value="S-adenosyl-L-methionine-dependent methyltransferases"/>
    <property type="match status" value="1"/>
</dbReference>
<evidence type="ECO:0000256" key="1">
    <source>
        <dbReference type="ARBA" id="ARBA00038158"/>
    </source>
</evidence>
<feature type="compositionally biased region" description="Basic residues" evidence="2">
    <location>
        <begin position="126"/>
        <end position="138"/>
    </location>
</feature>
<feature type="region of interest" description="Disordered" evidence="2">
    <location>
        <begin position="312"/>
        <end position="347"/>
    </location>
</feature>
<comment type="caution">
    <text evidence="4">The sequence shown here is derived from an EMBL/GenBank/DDBJ whole genome shotgun (WGS) entry which is preliminary data.</text>
</comment>
<feature type="compositionally biased region" description="Basic and acidic residues" evidence="2">
    <location>
        <begin position="312"/>
        <end position="322"/>
    </location>
</feature>
<feature type="region of interest" description="Disordered" evidence="2">
    <location>
        <begin position="125"/>
        <end position="184"/>
    </location>
</feature>
<dbReference type="EMBL" id="JAANYQ010000009">
    <property type="protein sequence ID" value="KAF4122467.1"/>
    <property type="molecule type" value="Genomic_DNA"/>
</dbReference>
<dbReference type="Proteomes" id="UP000749293">
    <property type="component" value="Unassembled WGS sequence"/>
</dbReference>
<feature type="region of interest" description="Disordered" evidence="2">
    <location>
        <begin position="78"/>
        <end position="101"/>
    </location>
</feature>
<dbReference type="InterPro" id="IPR029063">
    <property type="entry name" value="SAM-dependent_MTases_sf"/>
</dbReference>
<dbReference type="GO" id="GO:0032259">
    <property type="term" value="P:methylation"/>
    <property type="evidence" value="ECO:0007669"/>
    <property type="project" value="UniProtKB-KW"/>
</dbReference>
<dbReference type="Gene3D" id="3.40.50.150">
    <property type="entry name" value="Vaccinia Virus protein VP39"/>
    <property type="match status" value="1"/>
</dbReference>
<dbReference type="PANTHER" id="PTHR43591:SF92">
    <property type="entry name" value="METHYLTRANSFERASE TYPE 11 DOMAIN-CONTAINING PROTEIN"/>
    <property type="match status" value="1"/>
</dbReference>
<gene>
    <name evidence="4" type="ORF">GMORB2_7459</name>
</gene>
<comment type="similarity">
    <text evidence="1">Belongs to the methyltransferase superfamily. LaeA methyltransferase family.</text>
</comment>
<evidence type="ECO:0000313" key="4">
    <source>
        <dbReference type="EMBL" id="KAF4122467.1"/>
    </source>
</evidence>
<feature type="compositionally biased region" description="Low complexity" evidence="2">
    <location>
        <begin position="78"/>
        <end position="95"/>
    </location>
</feature>
<feature type="region of interest" description="Disordered" evidence="2">
    <location>
        <begin position="567"/>
        <end position="598"/>
    </location>
</feature>
<dbReference type="GeneID" id="55973682"/>
<reference evidence="4" key="1">
    <citation type="submission" date="2020-03" db="EMBL/GenBank/DDBJ databases">
        <title>Site-based positive gene gene selection in Geosmithia morbida across the United States reveals a broad range of putative effectors and factors for local host and environmental adapation.</title>
        <authorList>
            <person name="Onufrak A."/>
            <person name="Murdoch R.W."/>
            <person name="Gazis R."/>
            <person name="Huff M."/>
            <person name="Staton M."/>
            <person name="Klingeman W."/>
            <person name="Hadziabdic D."/>
        </authorList>
    </citation>
    <scope>NUCLEOTIDE SEQUENCE</scope>
    <source>
        <strain evidence="4">1262</strain>
    </source>
</reference>
<dbReference type="Pfam" id="PF08241">
    <property type="entry name" value="Methyltransf_11"/>
    <property type="match status" value="1"/>
</dbReference>
<evidence type="ECO:0000259" key="3">
    <source>
        <dbReference type="Pfam" id="PF08241"/>
    </source>
</evidence>
<keyword evidence="5" id="KW-1185">Reference proteome</keyword>
<evidence type="ECO:0000313" key="5">
    <source>
        <dbReference type="Proteomes" id="UP000749293"/>
    </source>
</evidence>
<sequence length="1038" mass="115710">MADTFCPPQALSSLVRGQQHTLNPIIEEDCEDGRTNDHHKGPTMRANHNLKIQAWLSPMSDHFPTPRGINYLSAPILPSSPSSSSADHSSPTNSSNPWNRMSCATDRTDFEDLYDATDDDECDVHRHSHQRVSHHHKTSSSSSVTKLPSIQRGSSTVYDHRDGAPLNSPTRLIIPDDRQPTEEHKATMNEFKKIVASPVPLTPSAQLPMSPAQLKFMDKQQAQHVPTDSAPPSLDGSLSSEQLAAMSAPPTPVMDNDDDSQPDENWSGVQLQPGALETLQSLSFSGDDEANQHAHEHPDRVLEIPRQEPWHEHPQEMREQQRQQKNPVLDQGRRPPCEMQQQPQQQPLRLITSLRPASTWDFGMSTDPSRKSLAGLTKLDIPSPGGFFSELSPRTRSTWHIGTKTPDAMVPPTSTTAEQFYRCPWNTDTSLSIPPVPQRPDSAEGFYRDAMIASPSQIVEQMVEVIPDDVLSDDMPTAKPVLQHQNSDESGATIKPPKSPGCDSPTEIVLDYDPKYARKQQETALSNLGRTELWLLAQRAYLKDFDQDKKAGKEEDKEDGELTTIIEAPEAESPRKLPATAAEASQPETKAEVTPPRKKSVRFSEMNSVVSKPKSLPSKLLRQESAYYRAFLNYVVKAHRQDVFVHQLVRFEALQGQRISLRDAHRNQLLGKYQLSVVPQSAKKRLSTNVVRGDDSLTDDLDKIRREKEFEAACQMAMPTWHVAAMRFLNGGRLITAPVTKRLARMSLPKAGSGGASRERPRILDLGGQSTCDWAWHCALQYPNAKVYTVTTKTIRQLSNANIRGPANHRQVAVERLSRLPFRDNHFDLVYARELHSILKFVGENGEDEWETCLRECMRVLKPGGYLEFSLLDSELMNAGPMGLAKSVEFAFTLKTLGYDPSPSKLWLNRLARAGFQDTRRMWMCLPVGAKRAGMNPPLSSSTSFPGTTGKAAPTMGSTDNIANVCGIVGGWNWERWLLRCEMEKVAGEMRLVDTVTAGAAMHEAGKCLESVASVMEEGRNCRSAFRMLNGYTRKPLE</sequence>
<name>A0A9P4YVA9_9HYPO</name>
<dbReference type="CDD" id="cd02440">
    <property type="entry name" value="AdoMet_MTases"/>
    <property type="match status" value="1"/>
</dbReference>
<dbReference type="PANTHER" id="PTHR43591">
    <property type="entry name" value="METHYLTRANSFERASE"/>
    <property type="match status" value="1"/>
</dbReference>
<dbReference type="GO" id="GO:0008757">
    <property type="term" value="F:S-adenosylmethionine-dependent methyltransferase activity"/>
    <property type="evidence" value="ECO:0007669"/>
    <property type="project" value="InterPro"/>
</dbReference>
<feature type="region of interest" description="Disordered" evidence="2">
    <location>
        <begin position="217"/>
        <end position="268"/>
    </location>
</feature>
<keyword evidence="4" id="KW-0489">Methyltransferase</keyword>
<dbReference type="RefSeq" id="XP_035321119.1">
    <property type="nucleotide sequence ID" value="XM_035469424.1"/>
</dbReference>
<organism evidence="4 5">
    <name type="scientific">Geosmithia morbida</name>
    <dbReference type="NCBI Taxonomy" id="1094350"/>
    <lineage>
        <taxon>Eukaryota</taxon>
        <taxon>Fungi</taxon>
        <taxon>Dikarya</taxon>
        <taxon>Ascomycota</taxon>
        <taxon>Pezizomycotina</taxon>
        <taxon>Sordariomycetes</taxon>
        <taxon>Hypocreomycetidae</taxon>
        <taxon>Hypocreales</taxon>
        <taxon>Bionectriaceae</taxon>
        <taxon>Geosmithia</taxon>
    </lineage>
</organism>
<dbReference type="InterPro" id="IPR013216">
    <property type="entry name" value="Methyltransf_11"/>
</dbReference>
<dbReference type="AlphaFoldDB" id="A0A9P4YVA9"/>
<protein>
    <submittedName>
        <fullName evidence="4">Methyltransferase domain</fullName>
    </submittedName>
</protein>